<proteinExistence type="predicted"/>
<dbReference type="GO" id="GO:0003886">
    <property type="term" value="F:DNA (cytosine-5-)-methyltransferase activity"/>
    <property type="evidence" value="ECO:0007669"/>
    <property type="project" value="UniProtKB-EC"/>
</dbReference>
<evidence type="ECO:0000313" key="2">
    <source>
        <dbReference type="EMBL" id="RHN56294.1"/>
    </source>
</evidence>
<dbReference type="PANTHER" id="PTHR10629:SF50">
    <property type="entry name" value="DNA (CYTOSINE-5)-METHYLTRANSFERASE CMT3"/>
    <property type="match status" value="1"/>
</dbReference>
<dbReference type="Gramene" id="rna31670">
    <property type="protein sequence ID" value="RHN56294.1"/>
    <property type="gene ID" value="gene31670"/>
</dbReference>
<reference evidence="2" key="1">
    <citation type="journal article" date="2018" name="Nat. Plants">
        <title>Whole-genome landscape of Medicago truncatula symbiotic genes.</title>
        <authorList>
            <person name="Pecrix Y."/>
            <person name="Gamas P."/>
            <person name="Carrere S."/>
        </authorList>
    </citation>
    <scope>NUCLEOTIDE SEQUENCE</scope>
    <source>
        <tissue evidence="2">Leaves</tissue>
    </source>
</reference>
<gene>
    <name evidence="2" type="ORF">MtrunA17_Chr5g0427881</name>
</gene>
<dbReference type="SUPFAM" id="SSF54160">
    <property type="entry name" value="Chromo domain-like"/>
    <property type="match status" value="1"/>
</dbReference>
<dbReference type="EMBL" id="PSQE01000005">
    <property type="protein sequence ID" value="RHN56294.1"/>
    <property type="molecule type" value="Genomic_DNA"/>
</dbReference>
<dbReference type="Pfam" id="PF00385">
    <property type="entry name" value="Chromo"/>
    <property type="match status" value="1"/>
</dbReference>
<dbReference type="Proteomes" id="UP000265566">
    <property type="component" value="Chromosome 5"/>
</dbReference>
<dbReference type="InterPro" id="IPR050390">
    <property type="entry name" value="C5-Methyltransferase"/>
</dbReference>
<evidence type="ECO:0000259" key="1">
    <source>
        <dbReference type="PROSITE" id="PS50013"/>
    </source>
</evidence>
<dbReference type="InterPro" id="IPR000953">
    <property type="entry name" value="Chromo/chromo_shadow_dom"/>
</dbReference>
<dbReference type="SUPFAM" id="SSF53335">
    <property type="entry name" value="S-adenosyl-L-methionine-dependent methyltransferases"/>
    <property type="match status" value="1"/>
</dbReference>
<feature type="domain" description="Chromo" evidence="1">
    <location>
        <begin position="16"/>
        <end position="78"/>
    </location>
</feature>
<keyword evidence="2" id="KW-0808">Transferase</keyword>
<name>A0A396HWF2_MEDTR</name>
<dbReference type="PROSITE" id="PS50013">
    <property type="entry name" value="CHROMO_2"/>
    <property type="match status" value="1"/>
</dbReference>
<dbReference type="InterPro" id="IPR029063">
    <property type="entry name" value="SAM-dependent_MTases_sf"/>
</dbReference>
<keyword evidence="2" id="KW-0489">Methyltransferase</keyword>
<dbReference type="PANTHER" id="PTHR10629">
    <property type="entry name" value="CYTOSINE-SPECIFIC METHYLTRANSFERASE"/>
    <property type="match status" value="1"/>
</dbReference>
<protein>
    <submittedName>
        <fullName evidence="2">Putative DNA (Cytosine-5-)-methyltransferase</fullName>
        <ecNumber evidence="2">2.1.1.37</ecNumber>
    </submittedName>
</protein>
<organism evidence="2">
    <name type="scientific">Medicago truncatula</name>
    <name type="common">Barrel medic</name>
    <name type="synonym">Medicago tribuloides</name>
    <dbReference type="NCBI Taxonomy" id="3880"/>
    <lineage>
        <taxon>Eukaryota</taxon>
        <taxon>Viridiplantae</taxon>
        <taxon>Streptophyta</taxon>
        <taxon>Embryophyta</taxon>
        <taxon>Tracheophyta</taxon>
        <taxon>Spermatophyta</taxon>
        <taxon>Magnoliopsida</taxon>
        <taxon>eudicotyledons</taxon>
        <taxon>Gunneridae</taxon>
        <taxon>Pentapetalae</taxon>
        <taxon>rosids</taxon>
        <taxon>fabids</taxon>
        <taxon>Fabales</taxon>
        <taxon>Fabaceae</taxon>
        <taxon>Papilionoideae</taxon>
        <taxon>50 kb inversion clade</taxon>
        <taxon>NPAAA clade</taxon>
        <taxon>Hologalegina</taxon>
        <taxon>IRL clade</taxon>
        <taxon>Trifolieae</taxon>
        <taxon>Medicago</taxon>
    </lineage>
</organism>
<comment type="caution">
    <text evidence="2">The sequence shown here is derived from an EMBL/GenBank/DDBJ whole genome shotgun (WGS) entry which is preliminary data.</text>
</comment>
<dbReference type="AlphaFoldDB" id="A0A396HWF2"/>
<dbReference type="GO" id="GO:0032259">
    <property type="term" value="P:methylation"/>
    <property type="evidence" value="ECO:0007669"/>
    <property type="project" value="UniProtKB-KW"/>
</dbReference>
<sequence length="103" mass="11432">MSTGLCQWRILSGSDIVTKWVVDLNKDACQSLKLNHPETEETGPGLYIKVSWKGYNYDKDIWEPINGLSNCKEMIKDFVTRGFKSSILPLSGHVDVACGGPPC</sequence>
<dbReference type="InterPro" id="IPR023780">
    <property type="entry name" value="Chromo_domain"/>
</dbReference>
<dbReference type="Gene3D" id="3.40.50.150">
    <property type="entry name" value="Vaccinia Virus protein VP39"/>
    <property type="match status" value="2"/>
</dbReference>
<dbReference type="EC" id="2.1.1.37" evidence="2"/>
<dbReference type="InterPro" id="IPR016197">
    <property type="entry name" value="Chromo-like_dom_sf"/>
</dbReference>
<accession>A0A396HWF2</accession>